<evidence type="ECO:0000313" key="5">
    <source>
        <dbReference type="Proteomes" id="UP000051870"/>
    </source>
</evidence>
<protein>
    <submittedName>
        <fullName evidence="4">Ribosomal-protein-alanine acetyltransferase</fullName>
    </submittedName>
</protein>
<sequence length="149" mass="16846">MIPAGVLQFAPSTEASAIELAELRALAMKPGLTRLGRYDDTRVRSRFLETFSPEHTTQVLDNGLLAAFFVLREQDDHLLLDHLYVHPDWQGQNIGRRVINHVIDQSSTKGLPVRLMALKESPANQFYQSCGFHKTGETAFDILYERPLP</sequence>
<dbReference type="InterPro" id="IPR050832">
    <property type="entry name" value="Bact_Acetyltransf"/>
</dbReference>
<name>A0A0P1I668_9RHOB</name>
<proteinExistence type="predicted"/>
<evidence type="ECO:0000256" key="1">
    <source>
        <dbReference type="ARBA" id="ARBA00022679"/>
    </source>
</evidence>
<keyword evidence="2" id="KW-0012">Acyltransferase</keyword>
<gene>
    <name evidence="4" type="ORF">PH7735_01488</name>
</gene>
<organism evidence="4 5">
    <name type="scientific">Shimia thalassica</name>
    <dbReference type="NCBI Taxonomy" id="1715693"/>
    <lineage>
        <taxon>Bacteria</taxon>
        <taxon>Pseudomonadati</taxon>
        <taxon>Pseudomonadota</taxon>
        <taxon>Alphaproteobacteria</taxon>
        <taxon>Rhodobacterales</taxon>
        <taxon>Roseobacteraceae</taxon>
    </lineage>
</organism>
<evidence type="ECO:0000256" key="2">
    <source>
        <dbReference type="ARBA" id="ARBA00023315"/>
    </source>
</evidence>
<dbReference type="EMBL" id="CYTW01000001">
    <property type="protein sequence ID" value="CUJ92476.1"/>
    <property type="molecule type" value="Genomic_DNA"/>
</dbReference>
<evidence type="ECO:0000313" key="4">
    <source>
        <dbReference type="EMBL" id="CUJ92476.1"/>
    </source>
</evidence>
<accession>A0A0P1I668</accession>
<dbReference type="PANTHER" id="PTHR43877">
    <property type="entry name" value="AMINOALKYLPHOSPHONATE N-ACETYLTRANSFERASE-RELATED-RELATED"/>
    <property type="match status" value="1"/>
</dbReference>
<dbReference type="Pfam" id="PF13508">
    <property type="entry name" value="Acetyltransf_7"/>
    <property type="match status" value="1"/>
</dbReference>
<dbReference type="InterPro" id="IPR000182">
    <property type="entry name" value="GNAT_dom"/>
</dbReference>
<reference evidence="5" key="1">
    <citation type="submission" date="2015-09" db="EMBL/GenBank/DDBJ databases">
        <authorList>
            <person name="Rodrigo-Torres Lidia"/>
            <person name="Arahal R.David."/>
        </authorList>
    </citation>
    <scope>NUCLEOTIDE SEQUENCE [LARGE SCALE GENOMIC DNA]</scope>
    <source>
        <strain evidence="5">CECT 7735</strain>
    </source>
</reference>
<feature type="domain" description="N-acetyltransferase" evidence="3">
    <location>
        <begin position="7"/>
        <end position="149"/>
    </location>
</feature>
<dbReference type="SUPFAM" id="SSF55729">
    <property type="entry name" value="Acyl-CoA N-acyltransferases (Nat)"/>
    <property type="match status" value="1"/>
</dbReference>
<dbReference type="CDD" id="cd04301">
    <property type="entry name" value="NAT_SF"/>
    <property type="match status" value="1"/>
</dbReference>
<dbReference type="InterPro" id="IPR016181">
    <property type="entry name" value="Acyl_CoA_acyltransferase"/>
</dbReference>
<dbReference type="GO" id="GO:0016747">
    <property type="term" value="F:acyltransferase activity, transferring groups other than amino-acyl groups"/>
    <property type="evidence" value="ECO:0007669"/>
    <property type="project" value="InterPro"/>
</dbReference>
<dbReference type="PROSITE" id="PS51186">
    <property type="entry name" value="GNAT"/>
    <property type="match status" value="1"/>
</dbReference>
<evidence type="ECO:0000259" key="3">
    <source>
        <dbReference type="PROSITE" id="PS51186"/>
    </source>
</evidence>
<dbReference type="Proteomes" id="UP000051870">
    <property type="component" value="Unassembled WGS sequence"/>
</dbReference>
<dbReference type="STRING" id="1715693.PH7735_01488"/>
<keyword evidence="1 4" id="KW-0808">Transferase</keyword>
<dbReference type="Gene3D" id="3.40.630.30">
    <property type="match status" value="1"/>
</dbReference>
<keyword evidence="5" id="KW-1185">Reference proteome</keyword>
<dbReference type="AlphaFoldDB" id="A0A0P1I668"/>